<dbReference type="Gene3D" id="2.60.40.420">
    <property type="entry name" value="Cupredoxins - blue copper proteins"/>
    <property type="match status" value="1"/>
</dbReference>
<dbReference type="Proteomes" id="UP001187682">
    <property type="component" value="Unassembled WGS sequence"/>
</dbReference>
<organism evidence="4 5">
    <name type="scientific">Cephalotrichum gorgonifer</name>
    <dbReference type="NCBI Taxonomy" id="2041049"/>
    <lineage>
        <taxon>Eukaryota</taxon>
        <taxon>Fungi</taxon>
        <taxon>Dikarya</taxon>
        <taxon>Ascomycota</taxon>
        <taxon>Pezizomycotina</taxon>
        <taxon>Sordariomycetes</taxon>
        <taxon>Hypocreomycetidae</taxon>
        <taxon>Microascales</taxon>
        <taxon>Microascaceae</taxon>
        <taxon>Cephalotrichum</taxon>
    </lineage>
</organism>
<proteinExistence type="predicted"/>
<dbReference type="InterPro" id="IPR008972">
    <property type="entry name" value="Cupredoxin"/>
</dbReference>
<evidence type="ECO:0000256" key="1">
    <source>
        <dbReference type="SAM" id="MobiDB-lite"/>
    </source>
</evidence>
<keyword evidence="2" id="KW-1133">Transmembrane helix</keyword>
<feature type="chain" id="PRO_5042119516" description="Extracellular serine-rich protein" evidence="3">
    <location>
        <begin position="18"/>
        <end position="381"/>
    </location>
</feature>
<feature type="region of interest" description="Disordered" evidence="1">
    <location>
        <begin position="329"/>
        <end position="381"/>
    </location>
</feature>
<keyword evidence="5" id="KW-1185">Reference proteome</keyword>
<evidence type="ECO:0000256" key="2">
    <source>
        <dbReference type="SAM" id="Phobius"/>
    </source>
</evidence>
<dbReference type="AlphaFoldDB" id="A0AAE8MSU4"/>
<gene>
    <name evidence="4" type="ORF">DNG_01306</name>
</gene>
<feature type="transmembrane region" description="Helical" evidence="2">
    <location>
        <begin position="210"/>
        <end position="233"/>
    </location>
</feature>
<feature type="compositionally biased region" description="Low complexity" evidence="1">
    <location>
        <begin position="186"/>
        <end position="205"/>
    </location>
</feature>
<accession>A0AAE8MSU4</accession>
<keyword evidence="2" id="KW-0812">Transmembrane</keyword>
<keyword evidence="3" id="KW-0732">Signal</keyword>
<protein>
    <recommendedName>
        <fullName evidence="6">Extracellular serine-rich protein</fullName>
    </recommendedName>
</protein>
<dbReference type="SUPFAM" id="SSF49503">
    <property type="entry name" value="Cupredoxins"/>
    <property type="match status" value="1"/>
</dbReference>
<comment type="caution">
    <text evidence="4">The sequence shown here is derived from an EMBL/GenBank/DDBJ whole genome shotgun (WGS) entry which is preliminary data.</text>
</comment>
<evidence type="ECO:0000256" key="3">
    <source>
        <dbReference type="SAM" id="SignalP"/>
    </source>
</evidence>
<dbReference type="InterPro" id="IPR052953">
    <property type="entry name" value="Ser-rich/MCO-related"/>
</dbReference>
<dbReference type="PANTHER" id="PTHR34883:SF8">
    <property type="entry name" value="EXTRACELLULAR SERINE-RICH PROTEIN (AFU_ORTHOLOGUE AFUA_6G00670)"/>
    <property type="match status" value="1"/>
</dbReference>
<dbReference type="PANTHER" id="PTHR34883">
    <property type="entry name" value="SERINE-RICH PROTEIN, PUTATIVE-RELATED-RELATED"/>
    <property type="match status" value="1"/>
</dbReference>
<evidence type="ECO:0000313" key="5">
    <source>
        <dbReference type="Proteomes" id="UP001187682"/>
    </source>
</evidence>
<feature type="signal peptide" evidence="3">
    <location>
        <begin position="1"/>
        <end position="17"/>
    </location>
</feature>
<dbReference type="EMBL" id="ONZQ02000001">
    <property type="protein sequence ID" value="SPN97794.1"/>
    <property type="molecule type" value="Genomic_DNA"/>
</dbReference>
<evidence type="ECO:0008006" key="6">
    <source>
        <dbReference type="Google" id="ProtNLM"/>
    </source>
</evidence>
<keyword evidence="2" id="KW-0472">Membrane</keyword>
<reference evidence="4" key="1">
    <citation type="submission" date="2018-03" db="EMBL/GenBank/DDBJ databases">
        <authorList>
            <person name="Guldener U."/>
        </authorList>
    </citation>
    <scope>NUCLEOTIDE SEQUENCE</scope>
</reference>
<evidence type="ECO:0000313" key="4">
    <source>
        <dbReference type="EMBL" id="SPN97794.1"/>
    </source>
</evidence>
<sequence>MLRHLAVALCVVAGAVAQGTPTSTAPSATHTVHVGRSGFKFSPNTTVAAAGDVVEFKFYPPDHSIIRANYEHGCIPYEMVGINQVGFYDGPHILSGIAEDAPVYRLKINDTEPIFYYCGAPGSCMDKHMIGVVNPNDTMTLEGHLKYVEEAEFELIPGQDWPSESDNPNNADDADKDKDKDKGDTDGAADSSNSNSNSGSSSGSKLSPGAIAGIAIGGTALVVIIAGLIYLCGRRGGIDVGYRRSLRGPWGSGGGAPDGVGAPFVAGAGVGAVAGEQKSVTPMSMGWSQGSPPLGSPPMPSPGYASPGQQHYPSPMTASWTGTASEGDHRGVSYIGTTPPAPEPAAIPVELPASADPGNSPLPTYREMWSQGTEPHQRQTK</sequence>
<feature type="compositionally biased region" description="Basic and acidic residues" evidence="1">
    <location>
        <begin position="173"/>
        <end position="185"/>
    </location>
</feature>
<name>A0AAE8MSU4_9PEZI</name>
<feature type="region of interest" description="Disordered" evidence="1">
    <location>
        <begin position="157"/>
        <end position="205"/>
    </location>
</feature>